<evidence type="ECO:0000256" key="1">
    <source>
        <dbReference type="SAM" id="SignalP"/>
    </source>
</evidence>
<sequence length="183" mass="19301">MRAASITTIAALALLTCLGLAGPIRSDTFPFLSIRGQPTCDNDPKVVAGTMTPSSLTGRNLVPRRAALIRWCAPGGATYVLFTISYPVDPGSAVLSLVNAAFTTLMHHIQQAGDGLIPNGVFTMDGANNMELYSANANNHQQTYGVLAAAMSTLRNYMNRFGSGEVVFSIYDGANLVAEGSIE</sequence>
<dbReference type="OrthoDB" id="5294920at2759"/>
<feature type="chain" id="PRO_5024287958" evidence="1">
    <location>
        <begin position="22"/>
        <end position="183"/>
    </location>
</feature>
<dbReference type="AlphaFoldDB" id="A0A5M8PY63"/>
<proteinExistence type="predicted"/>
<evidence type="ECO:0000313" key="2">
    <source>
        <dbReference type="EMBL" id="KAA6414681.1"/>
    </source>
</evidence>
<evidence type="ECO:0000313" key="3">
    <source>
        <dbReference type="Proteomes" id="UP000324767"/>
    </source>
</evidence>
<accession>A0A5M8PY63</accession>
<dbReference type="EMBL" id="VXIT01000002">
    <property type="protein sequence ID" value="KAA6414681.1"/>
    <property type="molecule type" value="Genomic_DNA"/>
</dbReference>
<keyword evidence="1" id="KW-0732">Signal</keyword>
<dbReference type="Proteomes" id="UP000324767">
    <property type="component" value="Unassembled WGS sequence"/>
</dbReference>
<protein>
    <submittedName>
        <fullName evidence="2">Uncharacterized protein</fullName>
    </submittedName>
</protein>
<name>A0A5M8PY63_9LECA</name>
<organism evidence="2 3">
    <name type="scientific">Lasallia pustulata</name>
    <dbReference type="NCBI Taxonomy" id="136370"/>
    <lineage>
        <taxon>Eukaryota</taxon>
        <taxon>Fungi</taxon>
        <taxon>Dikarya</taxon>
        <taxon>Ascomycota</taxon>
        <taxon>Pezizomycotina</taxon>
        <taxon>Lecanoromycetes</taxon>
        <taxon>OSLEUM clade</taxon>
        <taxon>Umbilicariomycetidae</taxon>
        <taxon>Umbilicariales</taxon>
        <taxon>Umbilicariaceae</taxon>
        <taxon>Lasallia</taxon>
    </lineage>
</organism>
<reference evidence="2 3" key="1">
    <citation type="submission" date="2019-09" db="EMBL/GenBank/DDBJ databases">
        <title>The hologenome of the rock-dwelling lichen Lasallia pustulata.</title>
        <authorList>
            <person name="Greshake Tzovaras B."/>
            <person name="Segers F."/>
            <person name="Bicker A."/>
            <person name="Dal Grande F."/>
            <person name="Otte J."/>
            <person name="Hankeln T."/>
            <person name="Schmitt I."/>
            <person name="Ebersberger I."/>
        </authorList>
    </citation>
    <scope>NUCLEOTIDE SEQUENCE [LARGE SCALE GENOMIC DNA]</scope>
    <source>
        <strain evidence="2">A1-1</strain>
    </source>
</reference>
<gene>
    <name evidence="2" type="ORF">FRX48_01431</name>
</gene>
<feature type="signal peptide" evidence="1">
    <location>
        <begin position="1"/>
        <end position="21"/>
    </location>
</feature>
<comment type="caution">
    <text evidence="2">The sequence shown here is derived from an EMBL/GenBank/DDBJ whole genome shotgun (WGS) entry which is preliminary data.</text>
</comment>